<proteinExistence type="predicted"/>
<dbReference type="InterPro" id="IPR011990">
    <property type="entry name" value="TPR-like_helical_dom_sf"/>
</dbReference>
<feature type="domain" description="Ancillary SecYEG translocon subunit/Cell division coordinator CpoB TPR" evidence="2">
    <location>
        <begin position="27"/>
        <end position="182"/>
    </location>
</feature>
<reference evidence="3" key="1">
    <citation type="submission" date="2018-06" db="EMBL/GenBank/DDBJ databases">
        <authorList>
            <person name="Zhirakovskaya E."/>
        </authorList>
    </citation>
    <scope>NUCLEOTIDE SEQUENCE</scope>
</reference>
<keyword evidence="1" id="KW-1133">Transmembrane helix</keyword>
<dbReference type="AlphaFoldDB" id="A0A3B1CJB0"/>
<evidence type="ECO:0000256" key="1">
    <source>
        <dbReference type="SAM" id="Phobius"/>
    </source>
</evidence>
<dbReference type="Gene3D" id="1.25.40.10">
    <property type="entry name" value="Tetratricopeptide repeat domain"/>
    <property type="match status" value="2"/>
</dbReference>
<sequence>MLVKKKKLSKKEIKEDKLVTTFYEARGFYEENQTMIFTAVGILAAIIIGIILYTNKVESDNLVASVELSRVIPSYNAGLYQEAIDGKPGTKMLGLVKIVDEYGDSEQGELARIYLANAYYFTGQYDKAYEQYDAYSGSDDLMIASAFAGKASVYATKGDYESAAEFYSKAASVSEYDPSNADYLLKAGINYIKSHDFLNAKASLEKIKKDYKASLASREVDRYLAQIPG</sequence>
<dbReference type="Pfam" id="PF09976">
    <property type="entry name" value="TPR_21"/>
    <property type="match status" value="1"/>
</dbReference>
<gene>
    <name evidence="3" type="ORF">MNBD_IGNAVI01-622</name>
</gene>
<evidence type="ECO:0000259" key="2">
    <source>
        <dbReference type="Pfam" id="PF09976"/>
    </source>
</evidence>
<dbReference type="EMBL" id="UOGD01000353">
    <property type="protein sequence ID" value="VAX26661.1"/>
    <property type="molecule type" value="Genomic_DNA"/>
</dbReference>
<dbReference type="InterPro" id="IPR018704">
    <property type="entry name" value="SecYEG/CpoB_TPR"/>
</dbReference>
<evidence type="ECO:0000313" key="3">
    <source>
        <dbReference type="EMBL" id="VAX26661.1"/>
    </source>
</evidence>
<feature type="transmembrane region" description="Helical" evidence="1">
    <location>
        <begin position="35"/>
        <end position="53"/>
    </location>
</feature>
<keyword evidence="1" id="KW-0472">Membrane</keyword>
<dbReference type="PROSITE" id="PS50005">
    <property type="entry name" value="TPR"/>
    <property type="match status" value="1"/>
</dbReference>
<dbReference type="InterPro" id="IPR019734">
    <property type="entry name" value="TPR_rpt"/>
</dbReference>
<protein>
    <recommendedName>
        <fullName evidence="2">Ancillary SecYEG translocon subunit/Cell division coordinator CpoB TPR domain-containing protein</fullName>
    </recommendedName>
</protein>
<name>A0A3B1CJB0_9ZZZZ</name>
<keyword evidence="1" id="KW-0812">Transmembrane</keyword>
<organism evidence="3">
    <name type="scientific">hydrothermal vent metagenome</name>
    <dbReference type="NCBI Taxonomy" id="652676"/>
    <lineage>
        <taxon>unclassified sequences</taxon>
        <taxon>metagenomes</taxon>
        <taxon>ecological metagenomes</taxon>
    </lineage>
</organism>
<accession>A0A3B1CJB0</accession>
<dbReference type="SUPFAM" id="SSF48452">
    <property type="entry name" value="TPR-like"/>
    <property type="match status" value="1"/>
</dbReference>